<accession>A0A841Q830</accession>
<keyword evidence="1" id="KW-1133">Transmembrane helix</keyword>
<keyword evidence="1" id="KW-0472">Membrane</keyword>
<feature type="transmembrane region" description="Helical" evidence="1">
    <location>
        <begin position="240"/>
        <end position="263"/>
    </location>
</feature>
<feature type="transmembrane region" description="Helical" evidence="1">
    <location>
        <begin position="272"/>
        <end position="291"/>
    </location>
</feature>
<keyword evidence="1" id="KW-0812">Transmembrane</keyword>
<comment type="caution">
    <text evidence="2">The sequence shown here is derived from an EMBL/GenBank/DDBJ whole genome shotgun (WGS) entry which is preliminary data.</text>
</comment>
<dbReference type="RefSeq" id="WP_174497072.1">
    <property type="nucleotide sequence ID" value="NZ_CADDWK010000011.1"/>
</dbReference>
<protein>
    <submittedName>
        <fullName evidence="2">Uncharacterized protein YybS (DUF2232 family)</fullName>
    </submittedName>
</protein>
<sequence>MKKSNVITEGALFSAIYLLLLLMTLYIPFIEIVSIFLLPLPFVIYAYKNGIQASVIMFLATSVLTIIVASIFSLPLTLMAGIGGITVGVCLHYKKSVYETWATGAVAFALGFLAILGIGQLLFQVNFVDELNNLIDISLQNTQELIKQLGTSEEALLQIEEQMKQLTYLIPTIIGFIGILYSFLAIWFGFKIINRLENKTYAFPPLRDFKLPISLIWYYFIAMILMWVDTEQGSTLNQAAVNIFTLVGALITLQGLSFIFYYVHAKKKSKGIIIGTIVMVVLLPFIFLYPLRILGIIDLGFNLRDRLNKESK</sequence>
<dbReference type="EMBL" id="JACHGH010000009">
    <property type="protein sequence ID" value="MBB6454442.1"/>
    <property type="molecule type" value="Genomic_DNA"/>
</dbReference>
<proteinExistence type="predicted"/>
<organism evidence="2 3">
    <name type="scientific">Salirhabdus euzebyi</name>
    <dbReference type="NCBI Taxonomy" id="394506"/>
    <lineage>
        <taxon>Bacteria</taxon>
        <taxon>Bacillati</taxon>
        <taxon>Bacillota</taxon>
        <taxon>Bacilli</taxon>
        <taxon>Bacillales</taxon>
        <taxon>Bacillaceae</taxon>
        <taxon>Salirhabdus</taxon>
    </lineage>
</organism>
<dbReference type="AlphaFoldDB" id="A0A841Q830"/>
<dbReference type="PANTHER" id="PTHR41324">
    <property type="entry name" value="MEMBRANE PROTEIN-RELATED"/>
    <property type="match status" value="1"/>
</dbReference>
<name>A0A841Q830_9BACI</name>
<feature type="transmembrane region" description="Helical" evidence="1">
    <location>
        <begin position="56"/>
        <end position="89"/>
    </location>
</feature>
<evidence type="ECO:0000313" key="2">
    <source>
        <dbReference type="EMBL" id="MBB6454442.1"/>
    </source>
</evidence>
<feature type="transmembrane region" description="Helical" evidence="1">
    <location>
        <begin position="168"/>
        <end position="190"/>
    </location>
</feature>
<dbReference type="Proteomes" id="UP000581688">
    <property type="component" value="Unassembled WGS sequence"/>
</dbReference>
<evidence type="ECO:0000256" key="1">
    <source>
        <dbReference type="SAM" id="Phobius"/>
    </source>
</evidence>
<dbReference type="PANTHER" id="PTHR41324:SF1">
    <property type="entry name" value="DUF2232 DOMAIN-CONTAINING PROTEIN"/>
    <property type="match status" value="1"/>
</dbReference>
<dbReference type="InterPro" id="IPR018710">
    <property type="entry name" value="DUF2232"/>
</dbReference>
<evidence type="ECO:0000313" key="3">
    <source>
        <dbReference type="Proteomes" id="UP000581688"/>
    </source>
</evidence>
<gene>
    <name evidence="2" type="ORF">HNQ94_002924</name>
</gene>
<feature type="transmembrane region" description="Helical" evidence="1">
    <location>
        <begin position="211"/>
        <end position="228"/>
    </location>
</feature>
<feature type="transmembrane region" description="Helical" evidence="1">
    <location>
        <begin position="12"/>
        <end position="36"/>
    </location>
</feature>
<reference evidence="2 3" key="1">
    <citation type="submission" date="2020-08" db="EMBL/GenBank/DDBJ databases">
        <title>Genomic Encyclopedia of Type Strains, Phase IV (KMG-IV): sequencing the most valuable type-strain genomes for metagenomic binning, comparative biology and taxonomic classification.</title>
        <authorList>
            <person name="Goeker M."/>
        </authorList>
    </citation>
    <scope>NUCLEOTIDE SEQUENCE [LARGE SCALE GENOMIC DNA]</scope>
    <source>
        <strain evidence="2 3">DSM 19612</strain>
    </source>
</reference>
<keyword evidence="3" id="KW-1185">Reference proteome</keyword>
<feature type="transmembrane region" description="Helical" evidence="1">
    <location>
        <begin position="101"/>
        <end position="123"/>
    </location>
</feature>
<dbReference type="Pfam" id="PF09991">
    <property type="entry name" value="DUF2232"/>
    <property type="match status" value="1"/>
</dbReference>